<evidence type="ECO:0000256" key="4">
    <source>
        <dbReference type="ARBA" id="ARBA00023242"/>
    </source>
</evidence>
<dbReference type="InterPro" id="IPR001138">
    <property type="entry name" value="Zn2Cys6_DnaBD"/>
</dbReference>
<dbReference type="CDD" id="cd12148">
    <property type="entry name" value="fungal_TF_MHR"/>
    <property type="match status" value="1"/>
</dbReference>
<dbReference type="GO" id="GO:0008270">
    <property type="term" value="F:zinc ion binding"/>
    <property type="evidence" value="ECO:0007669"/>
    <property type="project" value="InterPro"/>
</dbReference>
<feature type="domain" description="Zn(2)-C6 fungal-type" evidence="7">
    <location>
        <begin position="75"/>
        <end position="105"/>
    </location>
</feature>
<dbReference type="eggNOG" id="ENOG502SVRV">
    <property type="taxonomic scope" value="Eukaryota"/>
</dbReference>
<dbReference type="SMART" id="SM00066">
    <property type="entry name" value="GAL4"/>
    <property type="match status" value="1"/>
</dbReference>
<dbReference type="GO" id="GO:0006351">
    <property type="term" value="P:DNA-templated transcription"/>
    <property type="evidence" value="ECO:0007669"/>
    <property type="project" value="InterPro"/>
</dbReference>
<evidence type="ECO:0000256" key="3">
    <source>
        <dbReference type="ARBA" id="ARBA00023163"/>
    </source>
</evidence>
<keyword evidence="2" id="KW-0238">DNA-binding</keyword>
<reference evidence="9" key="2">
    <citation type="journal article" date="2009" name="Fungal Genet. Biol.">
        <title>The 2008 update of the Aspergillus nidulans genome annotation: a community effort.</title>
        <authorList>
            <person name="Wortman J.R."/>
            <person name="Gilsenan J.M."/>
            <person name="Joardar V."/>
            <person name="Deegan J."/>
            <person name="Clutterbuck J."/>
            <person name="Andersen M.R."/>
            <person name="Archer D."/>
            <person name="Bencina M."/>
            <person name="Braus G."/>
            <person name="Coutinho P."/>
            <person name="von Dohren H."/>
            <person name="Doonan J."/>
            <person name="Driessen A.J."/>
            <person name="Durek P."/>
            <person name="Espeso E."/>
            <person name="Fekete E."/>
            <person name="Flipphi M."/>
            <person name="Estrada C.G."/>
            <person name="Geysens S."/>
            <person name="Goldman G."/>
            <person name="de Groot P.W."/>
            <person name="Hansen K."/>
            <person name="Harris S.D."/>
            <person name="Heinekamp T."/>
            <person name="Helmstaedt K."/>
            <person name="Henrissat B."/>
            <person name="Hofmann G."/>
            <person name="Homan T."/>
            <person name="Horio T."/>
            <person name="Horiuchi H."/>
            <person name="James S."/>
            <person name="Jones M."/>
            <person name="Karaffa L."/>
            <person name="Karanyi Z."/>
            <person name="Kato M."/>
            <person name="Keller N."/>
            <person name="Kelly D.E."/>
            <person name="Kiel J.A."/>
            <person name="Kim J.M."/>
            <person name="van der Klei I.J."/>
            <person name="Klis F.M."/>
            <person name="Kovalchuk A."/>
            <person name="Krasevec N."/>
            <person name="Kubicek C.P."/>
            <person name="Liu B."/>
            <person name="Maccabe A."/>
            <person name="Meyer V."/>
            <person name="Mirabito P."/>
            <person name="Miskei M."/>
            <person name="Mos M."/>
            <person name="Mullins J."/>
            <person name="Nelson D.R."/>
            <person name="Nielsen J."/>
            <person name="Oakley B.R."/>
            <person name="Osmani S.A."/>
            <person name="Pakula T."/>
            <person name="Paszewski A."/>
            <person name="Paulsen I."/>
            <person name="Pilsyk S."/>
            <person name="Pocsi I."/>
            <person name="Punt P.J."/>
            <person name="Ram A.F."/>
            <person name="Ren Q."/>
            <person name="Robellet X."/>
            <person name="Robson G."/>
            <person name="Seiboth B."/>
            <person name="van Solingen P."/>
            <person name="Specht T."/>
            <person name="Sun J."/>
            <person name="Taheri-Talesh N."/>
            <person name="Takeshita N."/>
            <person name="Ussery D."/>
            <person name="vanKuyk P.A."/>
            <person name="Visser H."/>
            <person name="van de Vondervoort P.J."/>
            <person name="de Vries R.P."/>
            <person name="Walton J."/>
            <person name="Xiang X."/>
            <person name="Xiong Y."/>
            <person name="Zeng A.P."/>
            <person name="Brandt B.W."/>
            <person name="Cornell M.J."/>
            <person name="van den Hondel C.A."/>
            <person name="Visser J."/>
            <person name="Oliver S.G."/>
            <person name="Turner G."/>
        </authorList>
    </citation>
    <scope>GENOME REANNOTATION</scope>
    <source>
        <strain evidence="9">FGSC A4 / ATCC 38163 / CBS 112.46 / NRRL 194 / M139</strain>
    </source>
</reference>
<dbReference type="GO" id="GO:0003677">
    <property type="term" value="F:DNA binding"/>
    <property type="evidence" value="ECO:0007669"/>
    <property type="project" value="UniProtKB-KW"/>
</dbReference>
<accession>C8V729</accession>
<evidence type="ECO:0000256" key="5">
    <source>
        <dbReference type="SAM" id="Coils"/>
    </source>
</evidence>
<proteinExistence type="predicted"/>
<evidence type="ECO:0000259" key="7">
    <source>
        <dbReference type="PROSITE" id="PS50048"/>
    </source>
</evidence>
<dbReference type="CDD" id="cd00067">
    <property type="entry name" value="GAL4"/>
    <property type="match status" value="1"/>
</dbReference>
<feature type="compositionally biased region" description="Low complexity" evidence="6">
    <location>
        <begin position="38"/>
        <end position="51"/>
    </location>
</feature>
<keyword evidence="9" id="KW-1185">Reference proteome</keyword>
<gene>
    <name evidence="8" type="ORF">ANIA_03768</name>
</gene>
<evidence type="ECO:0000313" key="9">
    <source>
        <dbReference type="Proteomes" id="UP000000560"/>
    </source>
</evidence>
<keyword evidence="3" id="KW-0804">Transcription</keyword>
<dbReference type="Pfam" id="PF00172">
    <property type="entry name" value="Zn_clus"/>
    <property type="match status" value="1"/>
</dbReference>
<sequence length="701" mass="78152">MENASLDQNLIDQPQQLATPLDSDPGSPLPANSNTAGARSPSRPSTSPTAAEARVPIPRLGASERVPSHTRIPRACANCQKKKTKCDSRKPTCGFCLRSGTACTYTKSKRESQQLQVQSLEKRLTAYESLLRDIVSRSDHDHRQTIHDAIRHHFQASPEFFSTLLSAQPLSGQRIPSPRPGLSLRRMHLAWQSNEKSNALVLCQEPPIRVTSIRHWTSLVDDDVASHLLSFYFTWENPTWQLIDQELFMHDLEHRRTRFCSSLLVHTLLFFGCSFSYNLDRITDRREEKVLGEKLYGAVQRLWLQEKESTDLPTVQASILIGLLCCTFGIDKLGTSYIIHGAELSARYNIDESDCPYFSCDGNDNPTTISNSQKLVSWAIFDIQALACQVYRKSSSCKGPPAIRFSPEEAGMLDEGAGWRPYPFETSAMQPFFHTAAMVRGDLVTMVHDIARFALKFPASALSKEDCDYGSSMYQRLRNWKTMLPWSVLPEHNSTPHIICLHLYYQATIVSLCEIFLLNADSTSTLSHLSFNPLQIKSQALDVIGSLILFYKSTHGYKSIPIVMLHYFCVAGVHAVSKLHPSEPKWGAILEGSVLGLWHMSLGWGRLTKAFLRIIDLALKARRLDRSFIPPRVSAICDQLNGSLWTGLDTVSLAADYMVHHDPAVLGQTSGAGSRLKAHALQELLVVMEGLTVSPSASATG</sequence>
<dbReference type="PROSITE" id="PS50048">
    <property type="entry name" value="ZN2_CY6_FUNGAL_2"/>
    <property type="match status" value="1"/>
</dbReference>
<dbReference type="OMA" id="PHIICLH"/>
<dbReference type="PANTHER" id="PTHR47256">
    <property type="entry name" value="ZN(II)2CYS6 TRANSCRIPTION FACTOR (EUROFUNG)-RELATED"/>
    <property type="match status" value="1"/>
</dbReference>
<dbReference type="KEGG" id="ani:ANIA_03768"/>
<feature type="compositionally biased region" description="Polar residues" evidence="6">
    <location>
        <begin position="1"/>
        <end position="18"/>
    </location>
</feature>
<dbReference type="SUPFAM" id="SSF57701">
    <property type="entry name" value="Zn2/Cys6 DNA-binding domain"/>
    <property type="match status" value="1"/>
</dbReference>
<name>Q5B6R2_EMENI</name>
<evidence type="ECO:0000256" key="2">
    <source>
        <dbReference type="ARBA" id="ARBA00023125"/>
    </source>
</evidence>
<feature type="coiled-coil region" evidence="5">
    <location>
        <begin position="110"/>
        <end position="137"/>
    </location>
</feature>
<dbReference type="InterPro" id="IPR036864">
    <property type="entry name" value="Zn2-C6_fun-type_DNA-bd_sf"/>
</dbReference>
<evidence type="ECO:0000256" key="6">
    <source>
        <dbReference type="SAM" id="MobiDB-lite"/>
    </source>
</evidence>
<dbReference type="InParanoid" id="Q5B6R2"/>
<feature type="region of interest" description="Disordered" evidence="6">
    <location>
        <begin position="1"/>
        <end position="67"/>
    </location>
</feature>
<dbReference type="GeneID" id="2873187"/>
<keyword evidence="5" id="KW-0175">Coiled coil</keyword>
<dbReference type="Proteomes" id="UP000000560">
    <property type="component" value="Chromosome II"/>
</dbReference>
<keyword evidence="4" id="KW-0539">Nucleus</keyword>
<dbReference type="AlphaFoldDB" id="Q5B6R2"/>
<dbReference type="RefSeq" id="XP_661372.1">
    <property type="nucleotide sequence ID" value="XM_656280.1"/>
</dbReference>
<evidence type="ECO:0000256" key="1">
    <source>
        <dbReference type="ARBA" id="ARBA00023015"/>
    </source>
</evidence>
<organism evidence="8 9">
    <name type="scientific">Emericella nidulans (strain FGSC A4 / ATCC 38163 / CBS 112.46 / NRRL 194 / M139)</name>
    <name type="common">Aspergillus nidulans</name>
    <dbReference type="NCBI Taxonomy" id="227321"/>
    <lineage>
        <taxon>Eukaryota</taxon>
        <taxon>Fungi</taxon>
        <taxon>Dikarya</taxon>
        <taxon>Ascomycota</taxon>
        <taxon>Pezizomycotina</taxon>
        <taxon>Eurotiomycetes</taxon>
        <taxon>Eurotiomycetidae</taxon>
        <taxon>Eurotiales</taxon>
        <taxon>Aspergillaceae</taxon>
        <taxon>Aspergillus</taxon>
        <taxon>Aspergillus subgen. Nidulantes</taxon>
    </lineage>
</organism>
<dbReference type="HOGENOM" id="CLU_433180_0_0_1"/>
<dbReference type="OrthoDB" id="4161332at2759"/>
<dbReference type="GO" id="GO:0000981">
    <property type="term" value="F:DNA-binding transcription factor activity, RNA polymerase II-specific"/>
    <property type="evidence" value="ECO:0007669"/>
    <property type="project" value="InterPro"/>
</dbReference>
<dbReference type="Gene3D" id="4.10.240.10">
    <property type="entry name" value="Zn(2)-C6 fungal-type DNA-binding domain"/>
    <property type="match status" value="1"/>
</dbReference>
<protein>
    <submittedName>
        <fullName evidence="8">Zn(II)2Cys6 transcription factor (Eurofung)</fullName>
    </submittedName>
</protein>
<dbReference type="InterPro" id="IPR053187">
    <property type="entry name" value="Notoamide_regulator"/>
</dbReference>
<accession>Q5B6R2</accession>
<evidence type="ECO:0000313" key="8">
    <source>
        <dbReference type="EMBL" id="CBF75430.1"/>
    </source>
</evidence>
<reference evidence="9" key="1">
    <citation type="journal article" date="2005" name="Nature">
        <title>Sequencing of Aspergillus nidulans and comparative analysis with A. fumigatus and A. oryzae.</title>
        <authorList>
            <person name="Galagan J.E."/>
            <person name="Calvo S.E."/>
            <person name="Cuomo C."/>
            <person name="Ma L.J."/>
            <person name="Wortman J.R."/>
            <person name="Batzoglou S."/>
            <person name="Lee S.I."/>
            <person name="Basturkmen M."/>
            <person name="Spevak C.C."/>
            <person name="Clutterbuck J."/>
            <person name="Kapitonov V."/>
            <person name="Jurka J."/>
            <person name="Scazzocchio C."/>
            <person name="Farman M."/>
            <person name="Butler J."/>
            <person name="Purcell S."/>
            <person name="Harris S."/>
            <person name="Braus G.H."/>
            <person name="Draht O."/>
            <person name="Busch S."/>
            <person name="D'Enfert C."/>
            <person name="Bouchier C."/>
            <person name="Goldman G.H."/>
            <person name="Bell-Pedersen D."/>
            <person name="Griffiths-Jones S."/>
            <person name="Doonan J.H."/>
            <person name="Yu J."/>
            <person name="Vienken K."/>
            <person name="Pain A."/>
            <person name="Freitag M."/>
            <person name="Selker E.U."/>
            <person name="Archer D.B."/>
            <person name="Penalva M.A."/>
            <person name="Oakley B.R."/>
            <person name="Momany M."/>
            <person name="Tanaka T."/>
            <person name="Kumagai T."/>
            <person name="Asai K."/>
            <person name="Machida M."/>
            <person name="Nierman W.C."/>
            <person name="Denning D.W."/>
            <person name="Caddick M."/>
            <person name="Hynes M."/>
            <person name="Paoletti M."/>
            <person name="Fischer R."/>
            <person name="Miller B."/>
            <person name="Dyer P."/>
            <person name="Sachs M.S."/>
            <person name="Osmani S.A."/>
            <person name="Birren B.W."/>
        </authorList>
    </citation>
    <scope>NUCLEOTIDE SEQUENCE [LARGE SCALE GENOMIC DNA]</scope>
    <source>
        <strain evidence="9">FGSC A4 / ATCC 38163 / CBS 112.46 / NRRL 194 / M139</strain>
    </source>
</reference>
<dbReference type="PANTHER" id="PTHR47256:SF3">
    <property type="entry name" value="ZN(II)2CYS6 TRANSCRIPTION FACTOR (EUROFUNG)"/>
    <property type="match status" value="1"/>
</dbReference>
<keyword evidence="1" id="KW-0805">Transcription regulation</keyword>
<dbReference type="EMBL" id="BN001302">
    <property type="protein sequence ID" value="CBF75430.1"/>
    <property type="molecule type" value="Genomic_DNA"/>
</dbReference>